<evidence type="ECO:0000256" key="4">
    <source>
        <dbReference type="ARBA" id="ARBA00022989"/>
    </source>
</evidence>
<dbReference type="PANTHER" id="PTHR42718">
    <property type="entry name" value="MAJOR FACILITATOR SUPERFAMILY MULTIDRUG TRANSPORTER MFSC"/>
    <property type="match status" value="1"/>
</dbReference>
<feature type="region of interest" description="Disordered" evidence="7">
    <location>
        <begin position="1"/>
        <end position="36"/>
    </location>
</feature>
<feature type="transmembrane region" description="Helical" evidence="8">
    <location>
        <begin position="118"/>
        <end position="137"/>
    </location>
</feature>
<feature type="transmembrane region" description="Helical" evidence="8">
    <location>
        <begin position="436"/>
        <end position="457"/>
    </location>
</feature>
<dbReference type="InterPro" id="IPR011701">
    <property type="entry name" value="MFS"/>
</dbReference>
<evidence type="ECO:0000256" key="8">
    <source>
        <dbReference type="SAM" id="Phobius"/>
    </source>
</evidence>
<keyword evidence="11" id="KW-1185">Reference proteome</keyword>
<evidence type="ECO:0000313" key="10">
    <source>
        <dbReference type="EMBL" id="MBA9056494.1"/>
    </source>
</evidence>
<feature type="transmembrane region" description="Helical" evidence="8">
    <location>
        <begin position="50"/>
        <end position="74"/>
    </location>
</feature>
<feature type="transmembrane region" description="Helical" evidence="8">
    <location>
        <begin position="177"/>
        <end position="196"/>
    </location>
</feature>
<name>A0A7W3NTL8_STRMR</name>
<feature type="transmembrane region" description="Helical" evidence="8">
    <location>
        <begin position="372"/>
        <end position="390"/>
    </location>
</feature>
<feature type="transmembrane region" description="Helical" evidence="8">
    <location>
        <begin position="463"/>
        <end position="487"/>
    </location>
</feature>
<keyword evidence="2" id="KW-0813">Transport</keyword>
<dbReference type="InterPro" id="IPR036259">
    <property type="entry name" value="MFS_trans_sf"/>
</dbReference>
<evidence type="ECO:0000313" key="11">
    <source>
        <dbReference type="Proteomes" id="UP000577386"/>
    </source>
</evidence>
<comment type="caution">
    <text evidence="10">The sequence shown here is derived from an EMBL/GenBank/DDBJ whole genome shotgun (WGS) entry which is preliminary data.</text>
</comment>
<dbReference type="InterPro" id="IPR020846">
    <property type="entry name" value="MFS_dom"/>
</dbReference>
<dbReference type="GO" id="GO:0046677">
    <property type="term" value="P:response to antibiotic"/>
    <property type="evidence" value="ECO:0007669"/>
    <property type="project" value="UniProtKB-KW"/>
</dbReference>
<dbReference type="AlphaFoldDB" id="A0A7W3NTL8"/>
<feature type="transmembrane region" description="Helical" evidence="8">
    <location>
        <begin position="310"/>
        <end position="331"/>
    </location>
</feature>
<feature type="transmembrane region" description="Helical" evidence="8">
    <location>
        <begin position="143"/>
        <end position="165"/>
    </location>
</feature>
<evidence type="ECO:0000256" key="5">
    <source>
        <dbReference type="ARBA" id="ARBA00023136"/>
    </source>
</evidence>
<dbReference type="PRINTS" id="PR01036">
    <property type="entry name" value="TCRTETB"/>
</dbReference>
<feature type="domain" description="Major facilitator superfamily (MFS) profile" evidence="9">
    <location>
        <begin position="52"/>
        <end position="491"/>
    </location>
</feature>
<accession>A0A7W3NTL8</accession>
<feature type="transmembrane region" description="Helical" evidence="8">
    <location>
        <begin position="271"/>
        <end position="289"/>
    </location>
</feature>
<keyword evidence="6" id="KW-0046">Antibiotic resistance</keyword>
<evidence type="ECO:0000259" key="9">
    <source>
        <dbReference type="PROSITE" id="PS50850"/>
    </source>
</evidence>
<protein>
    <submittedName>
        <fullName evidence="10">EmrB/QacA subfamily drug resistance transporter</fullName>
    </submittedName>
</protein>
<dbReference type="RefSeq" id="WP_182776906.1">
    <property type="nucleotide sequence ID" value="NZ_BAAAHW010000001.1"/>
</dbReference>
<feature type="compositionally biased region" description="Low complexity" evidence="7">
    <location>
        <begin position="25"/>
        <end position="36"/>
    </location>
</feature>
<evidence type="ECO:0000256" key="6">
    <source>
        <dbReference type="ARBA" id="ARBA00023251"/>
    </source>
</evidence>
<feature type="transmembrane region" description="Helical" evidence="8">
    <location>
        <begin position="343"/>
        <end position="360"/>
    </location>
</feature>
<dbReference type="Gene3D" id="1.20.1720.10">
    <property type="entry name" value="Multidrug resistance protein D"/>
    <property type="match status" value="1"/>
</dbReference>
<dbReference type="GO" id="GO:0005886">
    <property type="term" value="C:plasma membrane"/>
    <property type="evidence" value="ECO:0007669"/>
    <property type="project" value="UniProtKB-SubCell"/>
</dbReference>
<feature type="transmembrane region" description="Helical" evidence="8">
    <location>
        <begin position="202"/>
        <end position="223"/>
    </location>
</feature>
<dbReference type="Gene3D" id="1.20.1250.20">
    <property type="entry name" value="MFS general substrate transporter like domains"/>
    <property type="match status" value="1"/>
</dbReference>
<sequence>MTAAPDAPTNAARQPTALPVPPTAAPSLPSVRSAHSAPSAAPASEARHSALALAAVCLGFFMILLDGSALNVALPAVERDVHGSMAALQWVVTIYTIPLAALLLTAGSVSDRWGARRLFVSSLAGFTTASLLCALSPNLTVLVVARFLQGIAAGGLLPTTLAIIARTYPDPLERAKAITVWGATGGLALVAGPLGGGALTELLGWRSIFLINVPVGLVTLHLARRHARETARRESRAADLPGQLTGIVALSASVAYLIEGGSLGWAAPVPLLLLAVSAITAVAFVAVEARSPHPMLPLAVFRRSAFSASVANGFAFQFGGYGLQFMLAIYLQQQWGLSAERTGVYFLPFSVAWVFGTIVLNRRLVHRGPRFLLWTGALSSFVGSALLLGVADRGTWPLFIVGTGLTGLGCGVFSPSLNAAALLAIDPAYAGLGSGLLNTARQVGMAMGVALLGSLIGMHDTLLGLRLSVVLVAACFFAVIALSVRYVPRKETA</sequence>
<evidence type="ECO:0000256" key="7">
    <source>
        <dbReference type="SAM" id="MobiDB-lite"/>
    </source>
</evidence>
<dbReference type="Pfam" id="PF07690">
    <property type="entry name" value="MFS_1"/>
    <property type="match status" value="1"/>
</dbReference>
<keyword evidence="5 8" id="KW-0472">Membrane</keyword>
<reference evidence="10 11" key="1">
    <citation type="submission" date="2020-08" db="EMBL/GenBank/DDBJ databases">
        <title>Sequencing the genomes of 1000 actinobacteria strains.</title>
        <authorList>
            <person name="Klenk H.-P."/>
        </authorList>
    </citation>
    <scope>NUCLEOTIDE SEQUENCE [LARGE SCALE GENOMIC DNA]</scope>
    <source>
        <strain evidence="10 11">DSM 41827</strain>
    </source>
</reference>
<gene>
    <name evidence="10" type="ORF">HDA42_005672</name>
</gene>
<evidence type="ECO:0000256" key="2">
    <source>
        <dbReference type="ARBA" id="ARBA00022448"/>
    </source>
</evidence>
<organism evidence="10 11">
    <name type="scientific">Streptomyces murinus</name>
    <dbReference type="NCBI Taxonomy" id="33900"/>
    <lineage>
        <taxon>Bacteria</taxon>
        <taxon>Bacillati</taxon>
        <taxon>Actinomycetota</taxon>
        <taxon>Actinomycetes</taxon>
        <taxon>Kitasatosporales</taxon>
        <taxon>Streptomycetaceae</taxon>
        <taxon>Streptomyces</taxon>
    </lineage>
</organism>
<evidence type="ECO:0000256" key="3">
    <source>
        <dbReference type="ARBA" id="ARBA00022692"/>
    </source>
</evidence>
<dbReference type="EMBL" id="JACJIJ010000002">
    <property type="protein sequence ID" value="MBA9056494.1"/>
    <property type="molecule type" value="Genomic_DNA"/>
</dbReference>
<feature type="transmembrane region" description="Helical" evidence="8">
    <location>
        <begin position="244"/>
        <end position="265"/>
    </location>
</feature>
<keyword evidence="4 8" id="KW-1133">Transmembrane helix</keyword>
<dbReference type="PROSITE" id="PS50850">
    <property type="entry name" value="MFS"/>
    <property type="match status" value="1"/>
</dbReference>
<comment type="subcellular location">
    <subcellularLocation>
        <location evidence="1">Cell membrane</location>
        <topology evidence="1">Multi-pass membrane protein</topology>
    </subcellularLocation>
</comment>
<dbReference type="PANTHER" id="PTHR42718:SF9">
    <property type="entry name" value="MAJOR FACILITATOR SUPERFAMILY MULTIDRUG TRANSPORTER MFSC"/>
    <property type="match status" value="1"/>
</dbReference>
<dbReference type="GeneID" id="93976961"/>
<proteinExistence type="predicted"/>
<evidence type="ECO:0000256" key="1">
    <source>
        <dbReference type="ARBA" id="ARBA00004651"/>
    </source>
</evidence>
<dbReference type="CDD" id="cd17321">
    <property type="entry name" value="MFS_MMR_MDR_like"/>
    <property type="match status" value="1"/>
</dbReference>
<dbReference type="Proteomes" id="UP000577386">
    <property type="component" value="Unassembled WGS sequence"/>
</dbReference>
<dbReference type="GO" id="GO:0022857">
    <property type="term" value="F:transmembrane transporter activity"/>
    <property type="evidence" value="ECO:0007669"/>
    <property type="project" value="InterPro"/>
</dbReference>
<feature type="transmembrane region" description="Helical" evidence="8">
    <location>
        <begin position="86"/>
        <end position="106"/>
    </location>
</feature>
<keyword evidence="3 8" id="KW-0812">Transmembrane</keyword>
<feature type="transmembrane region" description="Helical" evidence="8">
    <location>
        <begin position="396"/>
        <end position="424"/>
    </location>
</feature>
<dbReference type="SUPFAM" id="SSF103473">
    <property type="entry name" value="MFS general substrate transporter"/>
    <property type="match status" value="1"/>
</dbReference>